<feature type="compositionally biased region" description="Polar residues" evidence="5">
    <location>
        <begin position="927"/>
        <end position="937"/>
    </location>
</feature>
<feature type="domain" description="BRCT" evidence="7">
    <location>
        <begin position="998"/>
        <end position="1080"/>
    </location>
</feature>
<dbReference type="InterPro" id="IPR001965">
    <property type="entry name" value="Znf_PHD"/>
</dbReference>
<evidence type="ECO:0000259" key="7">
    <source>
        <dbReference type="PROSITE" id="PS50172"/>
    </source>
</evidence>
<feature type="compositionally biased region" description="Basic and acidic residues" evidence="5">
    <location>
        <begin position="692"/>
        <end position="702"/>
    </location>
</feature>
<evidence type="ECO:0000256" key="2">
    <source>
        <dbReference type="ARBA" id="ARBA00022771"/>
    </source>
</evidence>
<dbReference type="PROSITE" id="PS50172">
    <property type="entry name" value="BRCT"/>
    <property type="match status" value="3"/>
</dbReference>
<feature type="compositionally biased region" description="Basic and acidic residues" evidence="5">
    <location>
        <begin position="888"/>
        <end position="910"/>
    </location>
</feature>
<proteinExistence type="predicted"/>
<feature type="compositionally biased region" description="Basic and acidic residues" evidence="5">
    <location>
        <begin position="426"/>
        <end position="435"/>
    </location>
</feature>
<dbReference type="Gene3D" id="3.30.40.10">
    <property type="entry name" value="Zinc/RING finger domain, C3HC4 (zinc finger)"/>
    <property type="match status" value="1"/>
</dbReference>
<evidence type="ECO:0000256" key="3">
    <source>
        <dbReference type="ARBA" id="ARBA00022833"/>
    </source>
</evidence>
<comment type="caution">
    <text evidence="8">The sequence shown here is derived from an EMBL/GenBank/DDBJ whole genome shotgun (WGS) entry which is preliminary data.</text>
</comment>
<evidence type="ECO:0008006" key="10">
    <source>
        <dbReference type="Google" id="ProtNLM"/>
    </source>
</evidence>
<feature type="region of interest" description="Disordered" evidence="5">
    <location>
        <begin position="249"/>
        <end position="299"/>
    </location>
</feature>
<feature type="compositionally biased region" description="Basic and acidic residues" evidence="5">
    <location>
        <begin position="846"/>
        <end position="864"/>
    </location>
</feature>
<feature type="region of interest" description="Disordered" evidence="5">
    <location>
        <begin position="426"/>
        <end position="495"/>
    </location>
</feature>
<feature type="region of interest" description="Disordered" evidence="5">
    <location>
        <begin position="199"/>
        <end position="230"/>
    </location>
</feature>
<evidence type="ECO:0000313" key="8">
    <source>
        <dbReference type="EMBL" id="KAK7356339.1"/>
    </source>
</evidence>
<dbReference type="SUPFAM" id="SSF57903">
    <property type="entry name" value="FYVE/PHD zinc finger"/>
    <property type="match status" value="1"/>
</dbReference>
<protein>
    <recommendedName>
        <fullName evidence="10">BRCT domain-containing protein</fullName>
    </recommendedName>
</protein>
<organism evidence="8 9">
    <name type="scientific">Phaseolus coccineus</name>
    <name type="common">Scarlet runner bean</name>
    <name type="synonym">Phaseolus multiflorus</name>
    <dbReference type="NCBI Taxonomy" id="3886"/>
    <lineage>
        <taxon>Eukaryota</taxon>
        <taxon>Viridiplantae</taxon>
        <taxon>Streptophyta</taxon>
        <taxon>Embryophyta</taxon>
        <taxon>Tracheophyta</taxon>
        <taxon>Spermatophyta</taxon>
        <taxon>Magnoliopsida</taxon>
        <taxon>eudicotyledons</taxon>
        <taxon>Gunneridae</taxon>
        <taxon>Pentapetalae</taxon>
        <taxon>rosids</taxon>
        <taxon>fabids</taxon>
        <taxon>Fabales</taxon>
        <taxon>Fabaceae</taxon>
        <taxon>Papilionoideae</taxon>
        <taxon>50 kb inversion clade</taxon>
        <taxon>NPAAA clade</taxon>
        <taxon>indigoferoid/millettioid clade</taxon>
        <taxon>Phaseoleae</taxon>
        <taxon>Phaseolus</taxon>
    </lineage>
</organism>
<feature type="domain" description="PHD-type" evidence="6">
    <location>
        <begin position="1239"/>
        <end position="1295"/>
    </location>
</feature>
<evidence type="ECO:0000256" key="5">
    <source>
        <dbReference type="SAM" id="MobiDB-lite"/>
    </source>
</evidence>
<dbReference type="EMBL" id="JAYMYR010000006">
    <property type="protein sequence ID" value="KAK7356339.1"/>
    <property type="molecule type" value="Genomic_DNA"/>
</dbReference>
<dbReference type="Pfam" id="PF12738">
    <property type="entry name" value="PTCB-BRCT"/>
    <property type="match status" value="1"/>
</dbReference>
<dbReference type="SUPFAM" id="SSF52113">
    <property type="entry name" value="BRCT domain"/>
    <property type="match status" value="3"/>
</dbReference>
<evidence type="ECO:0000313" key="9">
    <source>
        <dbReference type="Proteomes" id="UP001374584"/>
    </source>
</evidence>
<dbReference type="SMART" id="SM00249">
    <property type="entry name" value="PHD"/>
    <property type="match status" value="1"/>
</dbReference>
<dbReference type="InterPro" id="IPR036420">
    <property type="entry name" value="BRCT_dom_sf"/>
</dbReference>
<evidence type="ECO:0000256" key="1">
    <source>
        <dbReference type="ARBA" id="ARBA00022723"/>
    </source>
</evidence>
<feature type="compositionally biased region" description="Acidic residues" evidence="5">
    <location>
        <begin position="199"/>
        <end position="212"/>
    </location>
</feature>
<dbReference type="InterPro" id="IPR011011">
    <property type="entry name" value="Znf_FYVE_PHD"/>
</dbReference>
<feature type="compositionally biased region" description="Basic and acidic residues" evidence="5">
    <location>
        <begin position="484"/>
        <end position="495"/>
    </location>
</feature>
<dbReference type="InterPro" id="IPR013083">
    <property type="entry name" value="Znf_RING/FYVE/PHD"/>
</dbReference>
<evidence type="ECO:0000256" key="4">
    <source>
        <dbReference type="PROSITE-ProRule" id="PRU00146"/>
    </source>
</evidence>
<feature type="region of interest" description="Disordered" evidence="5">
    <location>
        <begin position="312"/>
        <end position="405"/>
    </location>
</feature>
<name>A0AAN9MKK4_PHACN</name>
<dbReference type="GO" id="GO:0008270">
    <property type="term" value="F:zinc ion binding"/>
    <property type="evidence" value="ECO:0007669"/>
    <property type="project" value="UniProtKB-KW"/>
</dbReference>
<feature type="compositionally biased region" description="Polar residues" evidence="5">
    <location>
        <begin position="353"/>
        <end position="363"/>
    </location>
</feature>
<feature type="domain" description="BRCT" evidence="7">
    <location>
        <begin position="108"/>
        <end position="192"/>
    </location>
</feature>
<keyword evidence="2 4" id="KW-0863">Zinc-finger</keyword>
<accession>A0AAN9MKK4</accession>
<dbReference type="Gene3D" id="3.40.50.10190">
    <property type="entry name" value="BRCT domain"/>
    <property type="match status" value="4"/>
</dbReference>
<reference evidence="8 9" key="1">
    <citation type="submission" date="2024-01" db="EMBL/GenBank/DDBJ databases">
        <title>The genomes of 5 underutilized Papilionoideae crops provide insights into root nodulation and disease resistanc.</title>
        <authorList>
            <person name="Jiang F."/>
        </authorList>
    </citation>
    <scope>NUCLEOTIDE SEQUENCE [LARGE SCALE GENOMIC DNA]</scope>
    <source>
        <strain evidence="8">JINMINGXINNONG_FW02</strain>
        <tissue evidence="8">Leaves</tissue>
    </source>
</reference>
<keyword evidence="3" id="KW-0862">Zinc</keyword>
<keyword evidence="1" id="KW-0479">Metal-binding</keyword>
<dbReference type="PANTHER" id="PTHR47181">
    <property type="entry name" value="BRCA1 C TERMINUS DOMAIN CONTAINING PROTEIN, EXPRESSED"/>
    <property type="match status" value="1"/>
</dbReference>
<feature type="compositionally biased region" description="Polar residues" evidence="5">
    <location>
        <begin position="465"/>
        <end position="482"/>
    </location>
</feature>
<dbReference type="PANTHER" id="PTHR47181:SF2">
    <property type="entry name" value="BRCA1 C TERMINUS DOMAIN CONTAINING PROTEIN, EXPRESSED"/>
    <property type="match status" value="1"/>
</dbReference>
<evidence type="ECO:0000259" key="6">
    <source>
        <dbReference type="PROSITE" id="PS50016"/>
    </source>
</evidence>
<feature type="compositionally biased region" description="Basic and acidic residues" evidence="5">
    <location>
        <begin position="822"/>
        <end position="839"/>
    </location>
</feature>
<feature type="region of interest" description="Disordered" evidence="5">
    <location>
        <begin position="689"/>
        <end position="709"/>
    </location>
</feature>
<feature type="compositionally biased region" description="Polar residues" evidence="5">
    <location>
        <begin position="527"/>
        <end position="566"/>
    </location>
</feature>
<dbReference type="InterPro" id="IPR019787">
    <property type="entry name" value="Znf_PHD-finger"/>
</dbReference>
<dbReference type="PROSITE" id="PS50016">
    <property type="entry name" value="ZF_PHD_2"/>
    <property type="match status" value="1"/>
</dbReference>
<keyword evidence="9" id="KW-1185">Reference proteome</keyword>
<dbReference type="SMART" id="SM00292">
    <property type="entry name" value="BRCT"/>
    <property type="match status" value="4"/>
</dbReference>
<feature type="compositionally biased region" description="Polar residues" evidence="5">
    <location>
        <begin position="331"/>
        <end position="344"/>
    </location>
</feature>
<dbReference type="InterPro" id="IPR001357">
    <property type="entry name" value="BRCT_dom"/>
</dbReference>
<feature type="compositionally biased region" description="Basic and acidic residues" evidence="5">
    <location>
        <begin position="789"/>
        <end position="799"/>
    </location>
</feature>
<sequence>METSYASRVFRGVRFVLRGFSPAAESQIRLKLEDGGGIDAEQYGGSCTHVIVDKIAYDDPLCVTARNDRKTLVTALWVDHSADIGMPVDASSVMYRPPKDLDGIPGAKGLIMCLTGYLRQDRDDIMTMVGLMGAQFSKPLVANKVTHLICYKFEGEKYVLAKRLGTIKLVNHRWLEDCLKEWVLLPEDKYNKSGFELEMTEEEAKDSEEEGEDSKLGHSGVRNIKQSPVSSKFDQAATHGLLKSVIEASNNLPDSTGPRVLPNVNNGEDSLTIPGKKRRSDLDFSFQNDDDSKISYQTPDISRLPDKYLKTTESKNADFPKALGCQGPGNKANTKSSGQQSGLHDNTMESKKLISNLTSTSASAAGVSHSNEKLRTTSYSKKNQREFSVPRILDGSSGREGNKCENSKVHEAIEFIKSTSVEISGRENDFTKEDEPISSLPQKRINETSFTKLKSRKVSSDAKISIQSANGKSQGLKVTSQVDEPPKADDCCSKGKDGMNNSNTCLVSKPAGSNYNSLAFDEHFSRNASPESAQCDSVYQNSPQTAVHSLSESKTNGNPDVTSSAMRQVGGNEAGQHISKSIDCSSMGNKNSNNVESAGCTNLDLSNEECNKQVRKSPRKKSVAKRISGSKPIVGATARHKRSLSLNKTILQSEGVTLSSGSKEICDAKMHQGCPQIRDINNTMEQEAVSKNTDDASDRAEFLTDETEAPDDKCEFEFGMALSEEPVHPSEKPNSAIEEKSEAICPATKCEVAKKGTNKTEIQKTSSLVVKNQAKKRAAGKANATVSKYADDAGDRTEALDDETEAPDDKLENELGMAPEVELVHPSDKPDTSTEEKPEAICPPPKCEEVMPPKRVTNKTEKQKSSLVVKHQARNRPAGKAKATVSKDLSKSKVAVSREKVPNKTGHEAEIETTEEMPFPADRRDNSASARNKSQNLAEEEKENRPIDGVQDPVKGRSDGNPVYKSNVRPRKIKSTKVGLNPSISESNTRVKTEAACFILSGHRLQKKDFQQVIKRLKGRVCRDSHQWSYQATHFIAPDPIRRTEKFFAATASGRWILKTDYLTASSQEGKFLAEEPYEWHKNGLSEDGAINMEAPRKWRLVKEKTGHGAFYGVRIIVYGDCIAPPLDTLKRVIKAGDGTILATSPPYTRFLGTGIDYAVVSPGMPRVDMWVQEFLKHEIPCVVADYLVEYVCKPGFSLEKHVLYGTHAWAERSLDKHNSRAEEIVAPEDSTDDDDDDDVTCQVCGSRDRGDVMLICGDESGSVGCGEGTHIDCCDPPLTDVPECDWFCSKCSTTRNSSNNPSKRKKSVLS</sequence>
<dbReference type="CDD" id="cd17738">
    <property type="entry name" value="BRCT_TopBP1_rpt7"/>
    <property type="match status" value="1"/>
</dbReference>
<feature type="domain" description="BRCT" evidence="7">
    <location>
        <begin position="5"/>
        <end position="95"/>
    </location>
</feature>
<feature type="region of interest" description="Disordered" evidence="5">
    <location>
        <begin position="777"/>
        <end position="967"/>
    </location>
</feature>
<feature type="region of interest" description="Disordered" evidence="5">
    <location>
        <begin position="527"/>
        <end position="574"/>
    </location>
</feature>
<dbReference type="Pfam" id="PF00533">
    <property type="entry name" value="BRCT"/>
    <property type="match status" value="1"/>
</dbReference>
<dbReference type="InterPro" id="IPR044254">
    <property type="entry name" value="At4g02110-like"/>
</dbReference>
<dbReference type="Proteomes" id="UP001374584">
    <property type="component" value="Unassembled WGS sequence"/>
</dbReference>
<gene>
    <name evidence="8" type="ORF">VNO80_15609</name>
</gene>